<accession>A0ABT0XQS7</accession>
<keyword evidence="3" id="KW-1185">Reference proteome</keyword>
<keyword evidence="1" id="KW-0472">Membrane</keyword>
<feature type="transmembrane region" description="Helical" evidence="1">
    <location>
        <begin position="43"/>
        <end position="62"/>
    </location>
</feature>
<feature type="transmembrane region" description="Helical" evidence="1">
    <location>
        <begin position="12"/>
        <end position="31"/>
    </location>
</feature>
<evidence type="ECO:0000313" key="2">
    <source>
        <dbReference type="EMBL" id="MCM4076020.1"/>
    </source>
</evidence>
<dbReference type="EMBL" id="JAMQOL010000001">
    <property type="protein sequence ID" value="MCM4076020.1"/>
    <property type="molecule type" value="Genomic_DNA"/>
</dbReference>
<feature type="transmembrane region" description="Helical" evidence="1">
    <location>
        <begin position="136"/>
        <end position="155"/>
    </location>
</feature>
<feature type="transmembrane region" description="Helical" evidence="1">
    <location>
        <begin position="83"/>
        <end position="104"/>
    </location>
</feature>
<feature type="transmembrane region" description="Helical" evidence="1">
    <location>
        <begin position="110"/>
        <end position="129"/>
    </location>
</feature>
<evidence type="ECO:0000313" key="3">
    <source>
        <dbReference type="Proteomes" id="UP001523216"/>
    </source>
</evidence>
<dbReference type="Proteomes" id="UP001523216">
    <property type="component" value="Unassembled WGS sequence"/>
</dbReference>
<name>A0ABT0XQS7_9ACTN</name>
<dbReference type="RefSeq" id="WP_251796044.1">
    <property type="nucleotide sequence ID" value="NZ_JAMQOL010000001.1"/>
</dbReference>
<keyword evidence="1" id="KW-0812">Transmembrane</keyword>
<feature type="transmembrane region" description="Helical" evidence="1">
    <location>
        <begin position="170"/>
        <end position="188"/>
    </location>
</feature>
<proteinExistence type="predicted"/>
<protein>
    <submittedName>
        <fullName evidence="2">Uncharacterized protein</fullName>
    </submittedName>
</protein>
<keyword evidence="1" id="KW-1133">Transmembrane helix</keyword>
<organism evidence="2 3">
    <name type="scientific">Paractinoplanes hotanensis</name>
    <dbReference type="NCBI Taxonomy" id="2906497"/>
    <lineage>
        <taxon>Bacteria</taxon>
        <taxon>Bacillati</taxon>
        <taxon>Actinomycetota</taxon>
        <taxon>Actinomycetes</taxon>
        <taxon>Micromonosporales</taxon>
        <taxon>Micromonosporaceae</taxon>
        <taxon>Paractinoplanes</taxon>
    </lineage>
</organism>
<keyword evidence="2" id="KW-0614">Plasmid</keyword>
<reference evidence="2 3" key="1">
    <citation type="submission" date="2022-06" db="EMBL/GenBank/DDBJ databases">
        <title>Actinoplanes abujensis sp. nov., isolated from Nigerian arid soil.</title>
        <authorList>
            <person name="Ding P."/>
        </authorList>
    </citation>
    <scope>NUCLEOTIDE SEQUENCE [LARGE SCALE GENOMIC DNA]</scope>
    <source>
        <strain evidence="3">TRM88002</strain>
        <plasmid evidence="2">p1</plasmid>
    </source>
</reference>
<gene>
    <name evidence="2" type="ORF">LXN57_00400</name>
</gene>
<evidence type="ECO:0000256" key="1">
    <source>
        <dbReference type="SAM" id="Phobius"/>
    </source>
</evidence>
<geneLocation type="plasmid" evidence="2">
    <name>p1</name>
</geneLocation>
<sequence>MTWLRLYVRSRRLPVAIVLSLAAAVLSWAGWSMFSDVPEINRGLALFTILAALAPMISTLGGDDDSLESGTALLWPPRRALHLLAIAAVAAVPVLASRATGASFGPPEEMLRDVAGLTGLIGLGAALLGTRMAWQLPICWTVIQLIIGGASSPGWRESLFWLVEPAESEVAATTAAVLLAAGLLTYAWRVGPRRAPAEAALGQ</sequence>
<comment type="caution">
    <text evidence="2">The sequence shown here is derived from an EMBL/GenBank/DDBJ whole genome shotgun (WGS) entry which is preliminary data.</text>
</comment>